<evidence type="ECO:0000313" key="1">
    <source>
        <dbReference type="EMBL" id="VYT36932.1"/>
    </source>
</evidence>
<dbReference type="GO" id="GO:0006950">
    <property type="term" value="P:response to stress"/>
    <property type="evidence" value="ECO:0007669"/>
    <property type="project" value="TreeGrafter"/>
</dbReference>
<protein>
    <submittedName>
        <fullName evidence="1">MarR family protein</fullName>
    </submittedName>
</protein>
<dbReference type="Pfam" id="PF12802">
    <property type="entry name" value="MarR_2"/>
    <property type="match status" value="1"/>
</dbReference>
<dbReference type="PROSITE" id="PS50995">
    <property type="entry name" value="HTH_MARR_2"/>
    <property type="match status" value="1"/>
</dbReference>
<dbReference type="PANTHER" id="PTHR33164:SF58">
    <property type="entry name" value="DNA-BINDING TRANSCRIPTIONAL REPRESSOR SCOC"/>
    <property type="match status" value="1"/>
</dbReference>
<sequence>MKLEDYDSRHLLFAALFMTSNRLQSIGDRFYEEITSKQWFLLAALNTFEYAPTFNELSSLMGSSHQNVKQIALKLQQKGYAEIETDPDDRRKSRVRLGRKAESLQSAYALKEEAFMDLLYKDISETQLKTALETLNTMMKNMEECNI</sequence>
<dbReference type="EMBL" id="CACRSQ010000007">
    <property type="protein sequence ID" value="VYT36932.1"/>
    <property type="molecule type" value="Genomic_DNA"/>
</dbReference>
<dbReference type="SUPFAM" id="SSF46785">
    <property type="entry name" value="Winged helix' DNA-binding domain"/>
    <property type="match status" value="1"/>
</dbReference>
<accession>A0A6N2W7L6</accession>
<proteinExistence type="predicted"/>
<reference evidence="1" key="1">
    <citation type="submission" date="2019-11" db="EMBL/GenBank/DDBJ databases">
        <authorList>
            <person name="Feng L."/>
        </authorList>
    </citation>
    <scope>NUCLEOTIDE SEQUENCE</scope>
    <source>
        <strain evidence="1">AcaccaeLFYP115</strain>
    </source>
</reference>
<dbReference type="GO" id="GO:0003700">
    <property type="term" value="F:DNA-binding transcription factor activity"/>
    <property type="evidence" value="ECO:0007669"/>
    <property type="project" value="InterPro"/>
</dbReference>
<organism evidence="1">
    <name type="scientific">Anaerostipes caccae</name>
    <dbReference type="NCBI Taxonomy" id="105841"/>
    <lineage>
        <taxon>Bacteria</taxon>
        <taxon>Bacillati</taxon>
        <taxon>Bacillota</taxon>
        <taxon>Clostridia</taxon>
        <taxon>Lachnospirales</taxon>
        <taxon>Lachnospiraceae</taxon>
        <taxon>Anaerostipes</taxon>
    </lineage>
</organism>
<gene>
    <name evidence="1" type="ORF">ACLFYP115_03045</name>
</gene>
<dbReference type="SMART" id="SM00347">
    <property type="entry name" value="HTH_MARR"/>
    <property type="match status" value="1"/>
</dbReference>
<dbReference type="Gene3D" id="1.10.10.10">
    <property type="entry name" value="Winged helix-like DNA-binding domain superfamily/Winged helix DNA-binding domain"/>
    <property type="match status" value="1"/>
</dbReference>
<dbReference type="RefSeq" id="WP_006566008.1">
    <property type="nucleotide sequence ID" value="NZ_BAABZP010000001.1"/>
</dbReference>
<dbReference type="PANTHER" id="PTHR33164">
    <property type="entry name" value="TRANSCRIPTIONAL REGULATOR, MARR FAMILY"/>
    <property type="match status" value="1"/>
</dbReference>
<dbReference type="AlphaFoldDB" id="A0A6N2W7L6"/>
<dbReference type="InterPro" id="IPR000835">
    <property type="entry name" value="HTH_MarR-typ"/>
</dbReference>
<dbReference type="InterPro" id="IPR036390">
    <property type="entry name" value="WH_DNA-bd_sf"/>
</dbReference>
<dbReference type="InterPro" id="IPR036388">
    <property type="entry name" value="WH-like_DNA-bd_sf"/>
</dbReference>
<dbReference type="InterPro" id="IPR039422">
    <property type="entry name" value="MarR/SlyA-like"/>
</dbReference>
<name>A0A6N2W7L6_9FIRM</name>